<evidence type="ECO:0000256" key="7">
    <source>
        <dbReference type="ARBA" id="ARBA00022516"/>
    </source>
</evidence>
<evidence type="ECO:0000256" key="3">
    <source>
        <dbReference type="ARBA" id="ARBA00001907"/>
    </source>
</evidence>
<comment type="catalytic activity">
    <reaction evidence="1">
        <text>2 a mycocerosyl-[mycocerosic acid synthase] + a phthiocerol = a dimycocerosyl phthiocerol + 2 holo-[mycocerosic acid synthase].</text>
        <dbReference type="EC" id="2.3.1.282"/>
    </reaction>
</comment>
<evidence type="ECO:0000256" key="2">
    <source>
        <dbReference type="ARBA" id="ARBA00000625"/>
    </source>
</evidence>
<name>A0A9X2EG58_9NOCA</name>
<evidence type="ECO:0000256" key="10">
    <source>
        <dbReference type="ARBA" id="ARBA00030465"/>
    </source>
</evidence>
<keyword evidence="8" id="KW-0808">Transferase</keyword>
<keyword evidence="7" id="KW-0443">Lipid metabolism</keyword>
<dbReference type="SUPFAM" id="SSF52777">
    <property type="entry name" value="CoA-dependent acyltransferases"/>
    <property type="match status" value="2"/>
</dbReference>
<evidence type="ECO:0000256" key="9">
    <source>
        <dbReference type="ARBA" id="ARBA00023315"/>
    </source>
</evidence>
<feature type="domain" description="Phthiocerol/phthiodiolone dimycocerosyl transferase C-terminal" evidence="13">
    <location>
        <begin position="187"/>
        <end position="381"/>
    </location>
</feature>
<comment type="catalytic activity">
    <reaction evidence="3">
        <text>2 a mycocerosyl-[mycocerosic acid synthase] + a phthiodiolone = a dimycocerosyl phthiodiolone + 2 holo-[mycocerosic acid synthase].</text>
        <dbReference type="EC" id="2.3.1.282"/>
    </reaction>
</comment>
<comment type="catalytic activity">
    <reaction evidence="2">
        <text>2 a mycocerosyl-[mycocerosic acid synthase] + a phenolphthiocerol = a dimycocerosyl phenolphthiocerol + 2 holo-[mycocerosic acid synthase].</text>
        <dbReference type="EC" id="2.3.1.282"/>
    </reaction>
</comment>
<dbReference type="GO" id="GO:0016746">
    <property type="term" value="F:acyltransferase activity"/>
    <property type="evidence" value="ECO:0007669"/>
    <property type="project" value="UniProtKB-KW"/>
</dbReference>
<dbReference type="Pfam" id="PF16911">
    <property type="entry name" value="PapA_C"/>
    <property type="match status" value="1"/>
</dbReference>
<dbReference type="Gene3D" id="3.30.559.10">
    <property type="entry name" value="Chloramphenicol acetyltransferase-like domain"/>
    <property type="match status" value="1"/>
</dbReference>
<dbReference type="Proteomes" id="UP001139157">
    <property type="component" value="Unassembled WGS sequence"/>
</dbReference>
<evidence type="ECO:0000313" key="15">
    <source>
        <dbReference type="Proteomes" id="UP001139157"/>
    </source>
</evidence>
<keyword evidence="15" id="KW-1185">Reference proteome</keyword>
<comment type="similarity">
    <text evidence="4">Belongs to the acyltransferase PapA5 family.</text>
</comment>
<evidence type="ECO:0000313" key="14">
    <source>
        <dbReference type="EMBL" id="MCM6777583.1"/>
    </source>
</evidence>
<gene>
    <name evidence="14" type="ORF">NDR86_29250</name>
</gene>
<dbReference type="EC" id="2.3.1.282" evidence="5"/>
<evidence type="ECO:0000256" key="8">
    <source>
        <dbReference type="ARBA" id="ARBA00022679"/>
    </source>
</evidence>
<dbReference type="Gene3D" id="3.30.559.30">
    <property type="entry name" value="Nonribosomal peptide synthetase, condensation domain"/>
    <property type="match status" value="1"/>
</dbReference>
<dbReference type="InterPro" id="IPR031641">
    <property type="entry name" value="PapA_C"/>
</dbReference>
<protein>
    <recommendedName>
        <fullName evidence="6">Phthiocerol/phthiodiolone dimycocerosyl transferase</fullName>
        <ecNumber evidence="5">2.3.1.282</ecNumber>
    </recommendedName>
    <alternativeName>
        <fullName evidence="12">Acyltransferase PapA5</fullName>
    </alternativeName>
    <alternativeName>
        <fullName evidence="10">Phthiocerol/phthiodiolone O-acyltransferase</fullName>
    </alternativeName>
    <alternativeName>
        <fullName evidence="11">Polyketide synthase-associated protein A5</fullName>
    </alternativeName>
</protein>
<dbReference type="AlphaFoldDB" id="A0A9X2EG58"/>
<dbReference type="InterPro" id="IPR023213">
    <property type="entry name" value="CAT-like_dom_sf"/>
</dbReference>
<evidence type="ECO:0000259" key="13">
    <source>
        <dbReference type="Pfam" id="PF16911"/>
    </source>
</evidence>
<organism evidence="14 15">
    <name type="scientific">Nocardia pulmonis</name>
    <dbReference type="NCBI Taxonomy" id="2951408"/>
    <lineage>
        <taxon>Bacteria</taxon>
        <taxon>Bacillati</taxon>
        <taxon>Actinomycetota</taxon>
        <taxon>Actinomycetes</taxon>
        <taxon>Mycobacteriales</taxon>
        <taxon>Nocardiaceae</taxon>
        <taxon>Nocardia</taxon>
    </lineage>
</organism>
<evidence type="ECO:0000256" key="6">
    <source>
        <dbReference type="ARBA" id="ARBA00013449"/>
    </source>
</evidence>
<dbReference type="EMBL" id="JAMRXG010000016">
    <property type="protein sequence ID" value="MCM6777583.1"/>
    <property type="molecule type" value="Genomic_DNA"/>
</dbReference>
<proteinExistence type="inferred from homology"/>
<accession>A0A9X2EG58</accession>
<keyword evidence="7" id="KW-0444">Lipid biosynthesis</keyword>
<comment type="caution">
    <text evidence="14">The sequence shown here is derived from an EMBL/GenBank/DDBJ whole genome shotgun (WGS) entry which is preliminary data.</text>
</comment>
<evidence type="ECO:0000256" key="4">
    <source>
        <dbReference type="ARBA" id="ARBA00006558"/>
    </source>
</evidence>
<sequence length="406" mass="43937">MTGTFATGTLVRPLGPLERQAATVGHYVGYSVRVRGRLAPEVLTAAFAALARSHPVLSCRIVDDPDGRAVFVKPAAPPLLIWADRSDEPLPDLDGRAAVLHIVRESTDTAWVTLLTHHSAADGRHSVHLLADLWNYYTGLTEGRAVRPCRSDFPRSLEQVLTERGITAEKSEPGELPPPKPPMIAPTLRTSPRVRLTAEQTAALTQLARRAGTTLNGLASAALLQAVAEVDGLEIDQPVYGYPVDLRTRLTPPVGDAEGTNILGLAVFAATPETATDTETLAQAVTDQLARDLATGEVQRYYLRHPEHSLGMTYPRSGMPSASTTNWGVIPKLATPDGLTIDDFRPYLVTYKPGDVDALGWSYPRNSCILHTFEGQFTIDVVRPDTGAQLLADRIRANLTRLLPTA</sequence>
<evidence type="ECO:0000256" key="11">
    <source>
        <dbReference type="ARBA" id="ARBA00032317"/>
    </source>
</evidence>
<evidence type="ECO:0000256" key="1">
    <source>
        <dbReference type="ARBA" id="ARBA00000026"/>
    </source>
</evidence>
<evidence type="ECO:0000256" key="12">
    <source>
        <dbReference type="ARBA" id="ARBA00033407"/>
    </source>
</evidence>
<keyword evidence="9" id="KW-0012">Acyltransferase</keyword>
<reference evidence="14" key="1">
    <citation type="submission" date="2022-06" db="EMBL/GenBank/DDBJ databases">
        <title>Novel species in genus nocardia.</title>
        <authorList>
            <person name="Li F."/>
        </authorList>
    </citation>
    <scope>NUCLEOTIDE SEQUENCE</scope>
    <source>
        <strain evidence="14">CDC141</strain>
    </source>
</reference>
<evidence type="ECO:0000256" key="5">
    <source>
        <dbReference type="ARBA" id="ARBA00012866"/>
    </source>
</evidence>